<sequence>MISTKNSAESQVKAQFLQLHLASGTIALLPTEKVSKITRQSAVQKNLELIPTQVLTISADRVVSMPHMASWVMGAYNYRGKIMWLVDLGYLMGLVPISRQARSLTDYTTVMVHISSDESSNQLVGLVVNRVNSIERCNLSSIITSSAEPNTEFDKFFQGYWEKCATEILPVLDLELIGQKIFDY</sequence>
<accession>A0A563VUK2</accession>
<dbReference type="SUPFAM" id="SSF50341">
    <property type="entry name" value="CheW-like"/>
    <property type="match status" value="1"/>
</dbReference>
<dbReference type="InterPro" id="IPR002545">
    <property type="entry name" value="CheW-lke_dom"/>
</dbReference>
<proteinExistence type="predicted"/>
<evidence type="ECO:0000259" key="1">
    <source>
        <dbReference type="PROSITE" id="PS50851"/>
    </source>
</evidence>
<dbReference type="RefSeq" id="WP_144863155.1">
    <property type="nucleotide sequence ID" value="NZ_LR213768.1"/>
</dbReference>
<evidence type="ECO:0000313" key="2">
    <source>
        <dbReference type="EMBL" id="VEP14951.1"/>
    </source>
</evidence>
<dbReference type="AlphaFoldDB" id="A0A563VUK2"/>
<dbReference type="SMART" id="SM00260">
    <property type="entry name" value="CheW"/>
    <property type="match status" value="1"/>
</dbReference>
<protein>
    <submittedName>
        <fullName evidence="2">Putative Chemotaxis protein CheW</fullName>
    </submittedName>
</protein>
<dbReference type="Pfam" id="PF01584">
    <property type="entry name" value="CheW"/>
    <property type="match status" value="1"/>
</dbReference>
<dbReference type="OrthoDB" id="425983at2"/>
<dbReference type="PROSITE" id="PS50851">
    <property type="entry name" value="CHEW"/>
    <property type="match status" value="1"/>
</dbReference>
<dbReference type="Proteomes" id="UP000320055">
    <property type="component" value="Unassembled WGS sequence"/>
</dbReference>
<organism evidence="2 3">
    <name type="scientific">Hyella patelloides LEGE 07179</name>
    <dbReference type="NCBI Taxonomy" id="945734"/>
    <lineage>
        <taxon>Bacteria</taxon>
        <taxon>Bacillati</taxon>
        <taxon>Cyanobacteriota</taxon>
        <taxon>Cyanophyceae</taxon>
        <taxon>Pleurocapsales</taxon>
        <taxon>Hyellaceae</taxon>
        <taxon>Hyella</taxon>
    </lineage>
</organism>
<dbReference type="InterPro" id="IPR036061">
    <property type="entry name" value="CheW-like_dom_sf"/>
</dbReference>
<evidence type="ECO:0000313" key="3">
    <source>
        <dbReference type="Proteomes" id="UP000320055"/>
    </source>
</evidence>
<dbReference type="Gene3D" id="2.40.50.180">
    <property type="entry name" value="CheA-289, Domain 4"/>
    <property type="match status" value="1"/>
</dbReference>
<dbReference type="GO" id="GO:0007165">
    <property type="term" value="P:signal transduction"/>
    <property type="evidence" value="ECO:0007669"/>
    <property type="project" value="InterPro"/>
</dbReference>
<dbReference type="GO" id="GO:0006935">
    <property type="term" value="P:chemotaxis"/>
    <property type="evidence" value="ECO:0007669"/>
    <property type="project" value="InterPro"/>
</dbReference>
<feature type="domain" description="CheW-like" evidence="1">
    <location>
        <begin position="13"/>
        <end position="183"/>
    </location>
</feature>
<reference evidence="2 3" key="1">
    <citation type="submission" date="2019-01" db="EMBL/GenBank/DDBJ databases">
        <authorList>
            <person name="Brito A."/>
        </authorList>
    </citation>
    <scope>NUCLEOTIDE SEQUENCE [LARGE SCALE GENOMIC DNA]</scope>
    <source>
        <strain evidence="2">1</strain>
    </source>
</reference>
<dbReference type="EMBL" id="CAACVJ010000223">
    <property type="protein sequence ID" value="VEP14951.1"/>
    <property type="molecule type" value="Genomic_DNA"/>
</dbReference>
<name>A0A563VUK2_9CYAN</name>
<keyword evidence="3" id="KW-1185">Reference proteome</keyword>
<gene>
    <name evidence="2" type="ORF">H1P_30027</name>
</gene>